<accession>A0A8S5T4K0</accession>
<dbReference type="EMBL" id="BK032744">
    <property type="protein sequence ID" value="DAF57939.1"/>
    <property type="molecule type" value="Genomic_DNA"/>
</dbReference>
<protein>
    <submittedName>
        <fullName evidence="1">Zinc finger protein</fullName>
    </submittedName>
</protein>
<proteinExistence type="predicted"/>
<organism evidence="1">
    <name type="scientific">Siphoviridae sp. ctfbh2</name>
    <dbReference type="NCBI Taxonomy" id="2827909"/>
    <lineage>
        <taxon>Viruses</taxon>
        <taxon>Duplodnaviria</taxon>
        <taxon>Heunggongvirae</taxon>
        <taxon>Uroviricota</taxon>
        <taxon>Caudoviricetes</taxon>
    </lineage>
</organism>
<name>A0A8S5T4K0_9CAUD</name>
<reference evidence="1" key="1">
    <citation type="journal article" date="2021" name="Proc. Natl. Acad. Sci. U.S.A.">
        <title>A Catalog of Tens of Thousands of Viruses from Human Metagenomes Reveals Hidden Associations with Chronic Diseases.</title>
        <authorList>
            <person name="Tisza M.J."/>
            <person name="Buck C.B."/>
        </authorList>
    </citation>
    <scope>NUCLEOTIDE SEQUENCE</scope>
    <source>
        <strain evidence="1">Ctfbh2</strain>
    </source>
</reference>
<evidence type="ECO:0000313" key="1">
    <source>
        <dbReference type="EMBL" id="DAF57939.1"/>
    </source>
</evidence>
<sequence>MKYCPFHDALIGDLQAQIRFLTKENNFFVNTCLKCRDCLNTTCPIRYRRKDIQTPVNFEAGRIIDINTGKSVDY</sequence>